<keyword evidence="2" id="KW-1185">Reference proteome</keyword>
<reference evidence="1 2" key="1">
    <citation type="submission" date="2019-12" db="EMBL/GenBank/DDBJ databases">
        <title>Genomic-based taxomic classification of the family Erythrobacteraceae.</title>
        <authorList>
            <person name="Xu L."/>
        </authorList>
    </citation>
    <scope>NUCLEOTIDE SEQUENCE [LARGE SCALE GENOMIC DNA]</scope>
    <source>
        <strain evidence="1 2">MCCC 1A09962</strain>
    </source>
</reference>
<proteinExistence type="predicted"/>
<name>A0A844ZEJ2_9SPHN</name>
<dbReference type="EMBL" id="WTYW01000001">
    <property type="protein sequence ID" value="MXO85683.1"/>
    <property type="molecule type" value="Genomic_DNA"/>
</dbReference>
<dbReference type="RefSeq" id="WP_160682058.1">
    <property type="nucleotide sequence ID" value="NZ_WTYW01000001.1"/>
</dbReference>
<evidence type="ECO:0000313" key="2">
    <source>
        <dbReference type="Proteomes" id="UP000433104"/>
    </source>
</evidence>
<dbReference type="Proteomes" id="UP000433104">
    <property type="component" value="Unassembled WGS sequence"/>
</dbReference>
<comment type="caution">
    <text evidence="1">The sequence shown here is derived from an EMBL/GenBank/DDBJ whole genome shotgun (WGS) entry which is preliminary data.</text>
</comment>
<protein>
    <submittedName>
        <fullName evidence="1">Uncharacterized protein</fullName>
    </submittedName>
</protein>
<organism evidence="1 2">
    <name type="scientific">Parapontixanthobacter aurantiacus</name>
    <dbReference type="NCBI Taxonomy" id="1463599"/>
    <lineage>
        <taxon>Bacteria</taxon>
        <taxon>Pseudomonadati</taxon>
        <taxon>Pseudomonadota</taxon>
        <taxon>Alphaproteobacteria</taxon>
        <taxon>Sphingomonadales</taxon>
        <taxon>Erythrobacteraceae</taxon>
        <taxon>Parapontixanthobacter</taxon>
    </lineage>
</organism>
<gene>
    <name evidence="1" type="ORF">GRI38_06520</name>
</gene>
<dbReference type="AlphaFoldDB" id="A0A844ZEJ2"/>
<sequence length="116" mass="12490">MSTFGGAGTTKKAGASPRPLSVRYSIEWSGDGALTFFRHELTAPVVGCDSRPMRLFVTLGGRRGIATAFALIVVIELAGGTLHEWSPQSSVYPNNAVLSRLVPKNEQIQHLSIDNH</sequence>
<accession>A0A844ZEJ2</accession>
<evidence type="ECO:0000313" key="1">
    <source>
        <dbReference type="EMBL" id="MXO85683.1"/>
    </source>
</evidence>